<protein>
    <submittedName>
        <fullName evidence="2">Fic family protein</fullName>
    </submittedName>
</protein>
<proteinExistence type="predicted"/>
<gene>
    <name evidence="2" type="ORF">RF091_15285</name>
</gene>
<dbReference type="RefSeq" id="WP_047567942.1">
    <property type="nucleotide sequence ID" value="NZ_CP026050.1"/>
</dbReference>
<dbReference type="Gene3D" id="1.10.3290.10">
    <property type="entry name" value="Fido-like domain"/>
    <property type="match status" value="1"/>
</dbReference>
<dbReference type="AlphaFoldDB" id="A0ABD5BJM5"/>
<sequence>MENYAIQGKVIKLLRMDYPKVNHFHTDTRLLLDRTQVLIHNTSFEYKQLLENANQVIEDKRIQPLQHRLSAYVDLDIFPSENSTSQNEAIFYHQFYPTLSDIVNNNLSFIQFIEKIGSEITRRSIPVRKANIRTVPDKDGSYTEFIDISLLSESLSNLREYAKGNSDDNKLLHAIIFAVMFMHIHPLQDGNGRAARILFNLMLQIKPLSYLPLTELCHFARSGYVLSLREAFLFSEWDNIIKFYCNCIHLLYGSATSELTSMQ</sequence>
<dbReference type="SUPFAM" id="SSF140931">
    <property type="entry name" value="Fic-like"/>
    <property type="match status" value="1"/>
</dbReference>
<accession>A0ABD5BJM5</accession>
<dbReference type="InterPro" id="IPR036597">
    <property type="entry name" value="Fido-like_dom_sf"/>
</dbReference>
<dbReference type="EMBL" id="JAVIPQ010000241">
    <property type="protein sequence ID" value="MDQ9556869.1"/>
    <property type="molecule type" value="Genomic_DNA"/>
</dbReference>
<dbReference type="Proteomes" id="UP001234811">
    <property type="component" value="Unassembled WGS sequence"/>
</dbReference>
<dbReference type="InterPro" id="IPR003812">
    <property type="entry name" value="Fido"/>
</dbReference>
<name>A0ABD5BJM5_SERMA</name>
<dbReference type="PROSITE" id="PS51459">
    <property type="entry name" value="FIDO"/>
    <property type="match status" value="1"/>
</dbReference>
<feature type="domain" description="Fido" evidence="1">
    <location>
        <begin position="108"/>
        <end position="246"/>
    </location>
</feature>
<evidence type="ECO:0000313" key="2">
    <source>
        <dbReference type="EMBL" id="MDQ9556869.1"/>
    </source>
</evidence>
<dbReference type="Pfam" id="PF02661">
    <property type="entry name" value="Fic"/>
    <property type="match status" value="1"/>
</dbReference>
<reference evidence="2 3" key="1">
    <citation type="submission" date="2023-07" db="EMBL/GenBank/DDBJ databases">
        <title>Pathogens genome sequencing project 196.</title>
        <authorList>
            <person name="Cao X."/>
        </authorList>
    </citation>
    <scope>NUCLEOTIDE SEQUENCE [LARGE SCALE GENOMIC DNA]</scope>
    <source>
        <strain evidence="2 3">SM41</strain>
    </source>
</reference>
<comment type="caution">
    <text evidence="2">The sequence shown here is derived from an EMBL/GenBank/DDBJ whole genome shotgun (WGS) entry which is preliminary data.</text>
</comment>
<organism evidence="2 3">
    <name type="scientific">Serratia marcescens</name>
    <dbReference type="NCBI Taxonomy" id="615"/>
    <lineage>
        <taxon>Bacteria</taxon>
        <taxon>Pseudomonadati</taxon>
        <taxon>Pseudomonadota</taxon>
        <taxon>Gammaproteobacteria</taxon>
        <taxon>Enterobacterales</taxon>
        <taxon>Yersiniaceae</taxon>
        <taxon>Serratia</taxon>
    </lineage>
</organism>
<evidence type="ECO:0000313" key="3">
    <source>
        <dbReference type="Proteomes" id="UP001234811"/>
    </source>
</evidence>
<evidence type="ECO:0000259" key="1">
    <source>
        <dbReference type="PROSITE" id="PS51459"/>
    </source>
</evidence>